<accession>A0ACC2B9Z4</accession>
<proteinExistence type="predicted"/>
<reference evidence="2" key="1">
    <citation type="journal article" date="2024" name="Proc. Natl. Acad. Sci. U.S.A.">
        <title>Extraordinary preservation of gene collinearity over three hundred million years revealed in homosporous lycophytes.</title>
        <authorList>
            <person name="Li C."/>
            <person name="Wickell D."/>
            <person name="Kuo L.Y."/>
            <person name="Chen X."/>
            <person name="Nie B."/>
            <person name="Liao X."/>
            <person name="Peng D."/>
            <person name="Ji J."/>
            <person name="Jenkins J."/>
            <person name="Williams M."/>
            <person name="Shu S."/>
            <person name="Plott C."/>
            <person name="Barry K."/>
            <person name="Rajasekar S."/>
            <person name="Grimwood J."/>
            <person name="Han X."/>
            <person name="Sun S."/>
            <person name="Hou Z."/>
            <person name="He W."/>
            <person name="Dai G."/>
            <person name="Sun C."/>
            <person name="Schmutz J."/>
            <person name="Leebens-Mack J.H."/>
            <person name="Li F.W."/>
            <person name="Wang L."/>
        </authorList>
    </citation>
    <scope>NUCLEOTIDE SEQUENCE [LARGE SCALE GENOMIC DNA]</scope>
    <source>
        <strain evidence="2">cv. PW_Plant_1</strain>
    </source>
</reference>
<organism evidence="1 2">
    <name type="scientific">Diphasiastrum complanatum</name>
    <name type="common">Issler's clubmoss</name>
    <name type="synonym">Lycopodium complanatum</name>
    <dbReference type="NCBI Taxonomy" id="34168"/>
    <lineage>
        <taxon>Eukaryota</taxon>
        <taxon>Viridiplantae</taxon>
        <taxon>Streptophyta</taxon>
        <taxon>Embryophyta</taxon>
        <taxon>Tracheophyta</taxon>
        <taxon>Lycopodiopsida</taxon>
        <taxon>Lycopodiales</taxon>
        <taxon>Lycopodiaceae</taxon>
        <taxon>Lycopodioideae</taxon>
        <taxon>Diphasiastrum</taxon>
    </lineage>
</organism>
<gene>
    <name evidence="1" type="ORF">O6H91_16G013600</name>
</gene>
<evidence type="ECO:0000313" key="2">
    <source>
        <dbReference type="Proteomes" id="UP001162992"/>
    </source>
</evidence>
<keyword evidence="2" id="KW-1185">Reference proteome</keyword>
<sequence>MALRTLVTRTAAALKQRCQPHLMQSITVVLSRRYSSVPDDLKYSKSHEWVKVDGDTAVIGITDHAQHELGDVVFADLPDTGTSVSKGDAFAVVESVKAASDVYSPVSGQVLDINATVKDTPALVNKAPFTDGWLIKVQLSDKSELDSLLDAAKYKEHVEHSSH</sequence>
<name>A0ACC2B9Z4_DIPCM</name>
<dbReference type="EMBL" id="CM055107">
    <property type="protein sequence ID" value="KAJ7526586.1"/>
    <property type="molecule type" value="Genomic_DNA"/>
</dbReference>
<comment type="caution">
    <text evidence="1">The sequence shown here is derived from an EMBL/GenBank/DDBJ whole genome shotgun (WGS) entry which is preliminary data.</text>
</comment>
<dbReference type="Proteomes" id="UP001162992">
    <property type="component" value="Chromosome 16"/>
</dbReference>
<protein>
    <submittedName>
        <fullName evidence="1">Uncharacterized protein</fullName>
    </submittedName>
</protein>
<evidence type="ECO:0000313" key="1">
    <source>
        <dbReference type="EMBL" id="KAJ7526586.1"/>
    </source>
</evidence>